<dbReference type="Pfam" id="PF04571">
    <property type="entry name" value="Lipin_N"/>
    <property type="match status" value="1"/>
</dbReference>
<dbReference type="InterPro" id="IPR026058">
    <property type="entry name" value="LIPIN"/>
</dbReference>
<dbReference type="EMBL" id="JALJOQ010000214">
    <property type="protein sequence ID" value="KAK9789051.1"/>
    <property type="molecule type" value="Genomic_DNA"/>
</dbReference>
<dbReference type="GO" id="GO:0008195">
    <property type="term" value="F:phosphatidate phosphatase activity"/>
    <property type="evidence" value="ECO:0007669"/>
    <property type="project" value="TreeGrafter"/>
</dbReference>
<name>A0AAW1NPA0_9CHLO</name>
<sequence length="97" mass="10492">MSRAANAFKTNAMAVGSSIMYVAPHMAGAIDVVVVRQPDGTLKSSPFYVRFGKYTGMRTAEKRVKIFVNGEEATFHMHLGTTGEAFFVVEQDPCTGG</sequence>
<proteinExistence type="predicted"/>
<accession>A0AAW1NPA0</accession>
<reference evidence="2 3" key="1">
    <citation type="journal article" date="2024" name="Nat. Commun.">
        <title>Phylogenomics reveals the evolutionary origins of lichenization in chlorophyte algae.</title>
        <authorList>
            <person name="Puginier C."/>
            <person name="Libourel C."/>
            <person name="Otte J."/>
            <person name="Skaloud P."/>
            <person name="Haon M."/>
            <person name="Grisel S."/>
            <person name="Petersen M."/>
            <person name="Berrin J.G."/>
            <person name="Delaux P.M."/>
            <person name="Dal Grande F."/>
            <person name="Keller J."/>
        </authorList>
    </citation>
    <scope>NUCLEOTIDE SEQUENCE [LARGE SCALE GENOMIC DNA]</scope>
    <source>
        <strain evidence="2 3">SAG 2036</strain>
    </source>
</reference>
<feature type="domain" description="Lipin N-terminal" evidence="1">
    <location>
        <begin position="24"/>
        <end position="91"/>
    </location>
</feature>
<dbReference type="AlphaFoldDB" id="A0AAW1NPA0"/>
<comment type="caution">
    <text evidence="2">The sequence shown here is derived from an EMBL/GenBank/DDBJ whole genome shotgun (WGS) entry which is preliminary data.</text>
</comment>
<dbReference type="PANTHER" id="PTHR12181:SF12">
    <property type="entry name" value="PHOSPHATIDATE PHOSPHATASE"/>
    <property type="match status" value="1"/>
</dbReference>
<evidence type="ECO:0000313" key="2">
    <source>
        <dbReference type="EMBL" id="KAK9789051.1"/>
    </source>
</evidence>
<dbReference type="PANTHER" id="PTHR12181">
    <property type="entry name" value="LIPIN"/>
    <property type="match status" value="1"/>
</dbReference>
<dbReference type="InterPro" id="IPR007651">
    <property type="entry name" value="Lipin_N"/>
</dbReference>
<gene>
    <name evidence="2" type="ORF">WJX73_004758</name>
</gene>
<dbReference type="Proteomes" id="UP001465755">
    <property type="component" value="Unassembled WGS sequence"/>
</dbReference>
<organism evidence="2 3">
    <name type="scientific">Symbiochloris irregularis</name>
    <dbReference type="NCBI Taxonomy" id="706552"/>
    <lineage>
        <taxon>Eukaryota</taxon>
        <taxon>Viridiplantae</taxon>
        <taxon>Chlorophyta</taxon>
        <taxon>core chlorophytes</taxon>
        <taxon>Trebouxiophyceae</taxon>
        <taxon>Trebouxiales</taxon>
        <taxon>Trebouxiaceae</taxon>
        <taxon>Symbiochloris</taxon>
    </lineage>
</organism>
<evidence type="ECO:0000259" key="1">
    <source>
        <dbReference type="Pfam" id="PF04571"/>
    </source>
</evidence>
<keyword evidence="3" id="KW-1185">Reference proteome</keyword>
<evidence type="ECO:0000313" key="3">
    <source>
        <dbReference type="Proteomes" id="UP001465755"/>
    </source>
</evidence>
<protein>
    <recommendedName>
        <fullName evidence="1">Lipin N-terminal domain-containing protein</fullName>
    </recommendedName>
</protein>